<feature type="region of interest" description="Disordered" evidence="1">
    <location>
        <begin position="552"/>
        <end position="655"/>
    </location>
</feature>
<feature type="compositionally biased region" description="Acidic residues" evidence="1">
    <location>
        <begin position="715"/>
        <end position="728"/>
    </location>
</feature>
<feature type="region of interest" description="Disordered" evidence="1">
    <location>
        <begin position="1"/>
        <end position="28"/>
    </location>
</feature>
<name>A0A080N2S0_9BIFI</name>
<feature type="compositionally biased region" description="Basic and acidic residues" evidence="1">
    <location>
        <begin position="585"/>
        <end position="596"/>
    </location>
</feature>
<feature type="region of interest" description="Disordered" evidence="1">
    <location>
        <begin position="679"/>
        <end position="759"/>
    </location>
</feature>
<dbReference type="SUPFAM" id="SSF48452">
    <property type="entry name" value="TPR-like"/>
    <property type="match status" value="1"/>
</dbReference>
<evidence type="ECO:0000313" key="2">
    <source>
        <dbReference type="EMBL" id="KFF31307.1"/>
    </source>
</evidence>
<comment type="caution">
    <text evidence="2">The sequence shown here is derived from an EMBL/GenBank/DDBJ whole genome shotgun (WGS) entry which is preliminary data.</text>
</comment>
<dbReference type="eggNOG" id="COG0457">
    <property type="taxonomic scope" value="Bacteria"/>
</dbReference>
<feature type="compositionally biased region" description="Polar residues" evidence="1">
    <location>
        <begin position="597"/>
        <end position="612"/>
    </location>
</feature>
<sequence length="1199" mass="129777">MSNFMPHRPKHAGASHDSGSWKHGRASVGEGVKQVGRRSLPQEFLTHVVSLSPVVKRRIFADFPMENTNLKLGWAQLPSLRGNGFALGVFLDSSTFCQLALADWHGRVFGGSSEKMDTQGMVPAMMFNAEGEVTLHDGSRIGKPGSGGPLHRPRAGRPTALQGAVVGRTPDGPMTWLASWLKVGDRYALEQLRVNLPRSMRVDLEYRDAVATAFFCTCMIPGVEGVASGFGAGGIFHRLGDQAPIGAIRRSVEDGARAKAQGLRVSGLEEYFADLMLQTGVLSVSAGLEAVHGAEPLHLYTSSYSGNYFFSWDDSLGVSSALEALRIEGNLNRFAAVSAWLERNAKVGRLPIEDTVTPSQAARIDCALLENPALAPFTGEGRNANRLDEPSAISMARLMRVAREGRRATHEEVRGIPDSRTGEWRYRQTLSRLLRQLRLPYRSDAEFRSNLAGGDVAIAFTTAGAGMMPSKRYDLNSRSWVRLDDADRGTMGAQYDLRVGLMMAALCFGVSEQVQRVSLRIDTLGLEAAVAEQDSAMARFMTEALQAFEQLRGNRGNSGRSKADPKDGDVHGDPAQISMSAGQVRTDRHTGQERGTQDGSQGVISEDGQQSDGEAERSADVSQVHDGADASFESDGSQPSRESDDSTAKDGEGSVDERFADLMRDVDIDETVLSFEAGVHDDGTVAGSPTIRDDSRPADGDGGMGDQHGASVFADDSESLDDSDGSDGSDDRPDRGFSEAPRDFDANAQSVNLAPGSDNGAATRTLVSVTFDRSRFMDVVRSRGLNDPIATYRDFAAVLDVDGNQGLKPVEPGFTLHDKRFSPATSQSEPELDDATLSVHASQVLGTNNVGGLSIQRADLLQRVVADFHRLSQDRSLPSVSKAQEAMRIVEQVGDPELRELASSVSSALIDGVDTPDLRFTVSQQIDEQRAHSRQLLFSGAIDEAIDNLERTVAQVDTKYASIVGVPRYFNSYAERVIYNRLFATSDECTVLIPDNLFYAHLELADLLAQVRGAKAALPHLNRMVAYAPAYPLSHMRLAVQLAREEDWSSARAACLNALRVSLDGDDAAYAYYRLAYAEWMNDRFDVAAACYIMSEHVSGSGIASLEGELQELLLRAQSQCIDVPTNLDDAKNVLRAYGMPVWPDPEVASIVAQAAQVCVDDGMFVPARTLAVAEARMNEAGETGMDMAQAQFLRSLGA</sequence>
<feature type="compositionally biased region" description="Basic and acidic residues" evidence="1">
    <location>
        <begin position="641"/>
        <end position="655"/>
    </location>
</feature>
<dbReference type="InterPro" id="IPR011990">
    <property type="entry name" value="TPR-like_helical_dom_sf"/>
</dbReference>
<gene>
    <name evidence="2" type="ORF">BBOMB_0652</name>
</gene>
<feature type="compositionally biased region" description="Basic and acidic residues" evidence="1">
    <location>
        <begin position="561"/>
        <end position="572"/>
    </location>
</feature>
<evidence type="ECO:0008006" key="4">
    <source>
        <dbReference type="Google" id="ProtNLM"/>
    </source>
</evidence>
<evidence type="ECO:0000313" key="3">
    <source>
        <dbReference type="Proteomes" id="UP000028730"/>
    </source>
</evidence>
<reference evidence="2 3" key="1">
    <citation type="journal article" date="2014" name="Appl. Environ. Microbiol.">
        <title>Genomic encyclopedia of type strains of the genus Bifidobacterium.</title>
        <authorList>
            <person name="Milani C."/>
            <person name="Lugli G.A."/>
            <person name="Duranti S."/>
            <person name="Turroni F."/>
            <person name="Bottacini F."/>
            <person name="Mangifesta M."/>
            <person name="Sanchez B."/>
            <person name="Viappiani A."/>
            <person name="Mancabelli L."/>
            <person name="Taminiau B."/>
            <person name="Delcenserie V."/>
            <person name="Barrangou R."/>
            <person name="Margolles A."/>
            <person name="van Sinderen D."/>
            <person name="Ventura M."/>
        </authorList>
    </citation>
    <scope>NUCLEOTIDE SEQUENCE [LARGE SCALE GENOMIC DNA]</scope>
    <source>
        <strain evidence="2 3">DSM 19703</strain>
    </source>
</reference>
<dbReference type="Gene3D" id="1.25.40.10">
    <property type="entry name" value="Tetratricopeptide repeat domain"/>
    <property type="match status" value="1"/>
</dbReference>
<dbReference type="EMBL" id="ATLK01000001">
    <property type="protein sequence ID" value="KFF31307.1"/>
    <property type="molecule type" value="Genomic_DNA"/>
</dbReference>
<feature type="compositionally biased region" description="Basic and acidic residues" evidence="1">
    <location>
        <begin position="729"/>
        <end position="745"/>
    </location>
</feature>
<protein>
    <recommendedName>
        <fullName evidence="4">Tetratricopeptide repeat protein</fullName>
    </recommendedName>
</protein>
<dbReference type="Proteomes" id="UP000028730">
    <property type="component" value="Unassembled WGS sequence"/>
</dbReference>
<evidence type="ECO:0000256" key="1">
    <source>
        <dbReference type="SAM" id="MobiDB-lite"/>
    </source>
</evidence>
<proteinExistence type="predicted"/>
<dbReference type="STRING" id="1341695.BBOMB_0652"/>
<keyword evidence="3" id="KW-1185">Reference proteome</keyword>
<dbReference type="AlphaFoldDB" id="A0A080N2S0"/>
<accession>A0A080N2S0</accession>
<organism evidence="2 3">
    <name type="scientific">Bifidobacterium bombi DSM 19703</name>
    <dbReference type="NCBI Taxonomy" id="1341695"/>
    <lineage>
        <taxon>Bacteria</taxon>
        <taxon>Bacillati</taxon>
        <taxon>Actinomycetota</taxon>
        <taxon>Actinomycetes</taxon>
        <taxon>Bifidobacteriales</taxon>
        <taxon>Bifidobacteriaceae</taxon>
        <taxon>Bifidobacterium</taxon>
    </lineage>
</organism>